<feature type="transmembrane region" description="Helical" evidence="1">
    <location>
        <begin position="175"/>
        <end position="193"/>
    </location>
</feature>
<keyword evidence="1" id="KW-0472">Membrane</keyword>
<sequence length="213" mass="23454">MHKPNPTRDYVVTTPRAGLCTSHSTPFFCSQGFCLPRRGRELPMAEEECTGAGHQAPTLAAAPPSPIPRETWEGCSVLLDINDGDRLVFARLSPAASVSLTPALLFPLSLRVSTTSYSISLLWLLTLQDSEDREQEVFSRSVDGLPIRCFISGRERPGWTISGALLSIHFCSFQYAFLALPFSFVACLSCVLLHHMIKLVRRGSEDIVLLVGF</sequence>
<organism evidence="2 3">
    <name type="scientific">Ensete ventricosum</name>
    <name type="common">Abyssinian banana</name>
    <name type="synonym">Musa ensete</name>
    <dbReference type="NCBI Taxonomy" id="4639"/>
    <lineage>
        <taxon>Eukaryota</taxon>
        <taxon>Viridiplantae</taxon>
        <taxon>Streptophyta</taxon>
        <taxon>Embryophyta</taxon>
        <taxon>Tracheophyta</taxon>
        <taxon>Spermatophyta</taxon>
        <taxon>Magnoliopsida</taxon>
        <taxon>Liliopsida</taxon>
        <taxon>Zingiberales</taxon>
        <taxon>Musaceae</taxon>
        <taxon>Ensete</taxon>
    </lineage>
</organism>
<keyword evidence="1" id="KW-1133">Transmembrane helix</keyword>
<evidence type="ECO:0000313" key="2">
    <source>
        <dbReference type="EMBL" id="RRT36360.1"/>
    </source>
</evidence>
<keyword evidence="1" id="KW-0812">Transmembrane</keyword>
<evidence type="ECO:0000313" key="3">
    <source>
        <dbReference type="Proteomes" id="UP000287651"/>
    </source>
</evidence>
<dbReference type="AlphaFoldDB" id="A0A426XA89"/>
<accession>A0A426XA89</accession>
<dbReference type="EMBL" id="AMZH03023704">
    <property type="protein sequence ID" value="RRT36360.1"/>
    <property type="molecule type" value="Genomic_DNA"/>
</dbReference>
<gene>
    <name evidence="2" type="ORF">B296_00051951</name>
</gene>
<evidence type="ECO:0000256" key="1">
    <source>
        <dbReference type="SAM" id="Phobius"/>
    </source>
</evidence>
<name>A0A426XA89_ENSVE</name>
<comment type="caution">
    <text evidence="2">The sequence shown here is derived from an EMBL/GenBank/DDBJ whole genome shotgun (WGS) entry which is preliminary data.</text>
</comment>
<proteinExistence type="predicted"/>
<dbReference type="Proteomes" id="UP000287651">
    <property type="component" value="Unassembled WGS sequence"/>
</dbReference>
<reference evidence="2 3" key="1">
    <citation type="journal article" date="2014" name="Agronomy (Basel)">
        <title>A Draft Genome Sequence for Ensete ventricosum, the Drought-Tolerant Tree Against Hunger.</title>
        <authorList>
            <person name="Harrison J."/>
            <person name="Moore K.A."/>
            <person name="Paszkiewicz K."/>
            <person name="Jones T."/>
            <person name="Grant M."/>
            <person name="Ambacheew D."/>
            <person name="Muzemil S."/>
            <person name="Studholme D.J."/>
        </authorList>
    </citation>
    <scope>NUCLEOTIDE SEQUENCE [LARGE SCALE GENOMIC DNA]</scope>
</reference>
<protein>
    <submittedName>
        <fullName evidence="2">Uncharacterized protein</fullName>
    </submittedName>
</protein>